<dbReference type="RefSeq" id="WP_223791498.1">
    <property type="nucleotide sequence ID" value="NZ_JAIOUQ010000008.1"/>
</dbReference>
<protein>
    <submittedName>
        <fullName evidence="3">Zinc ribbon domain-containing protein</fullName>
    </submittedName>
</protein>
<feature type="domain" description="Zinc-ribbon" evidence="2">
    <location>
        <begin position="117"/>
        <end position="138"/>
    </location>
</feature>
<keyword evidence="4" id="KW-1185">Reference proteome</keyword>
<comment type="caution">
    <text evidence="3">The sequence shown here is derived from an EMBL/GenBank/DDBJ whole genome shotgun (WGS) entry which is preliminary data.</text>
</comment>
<feature type="domain" description="DZANK-type" evidence="1">
    <location>
        <begin position="18"/>
        <end position="71"/>
    </location>
</feature>
<dbReference type="InterPro" id="IPR026870">
    <property type="entry name" value="Zinc_ribbon_dom"/>
</dbReference>
<evidence type="ECO:0000313" key="4">
    <source>
        <dbReference type="Proteomes" id="UP000825933"/>
    </source>
</evidence>
<organism evidence="3 4">
    <name type="scientific">Methanobacterium spitsbergense</name>
    <dbReference type="NCBI Taxonomy" id="2874285"/>
    <lineage>
        <taxon>Archaea</taxon>
        <taxon>Methanobacteriati</taxon>
        <taxon>Methanobacteriota</taxon>
        <taxon>Methanomada group</taxon>
        <taxon>Methanobacteria</taxon>
        <taxon>Methanobacteriales</taxon>
        <taxon>Methanobacteriaceae</taxon>
        <taxon>Methanobacterium</taxon>
    </lineage>
</organism>
<gene>
    <name evidence="3" type="ORF">K8N75_07615</name>
</gene>
<dbReference type="Proteomes" id="UP000825933">
    <property type="component" value="Unassembled WGS sequence"/>
</dbReference>
<evidence type="ECO:0000259" key="2">
    <source>
        <dbReference type="Pfam" id="PF13240"/>
    </source>
</evidence>
<dbReference type="Pfam" id="PF13240">
    <property type="entry name" value="Zn_Ribbon_1"/>
    <property type="match status" value="1"/>
</dbReference>
<dbReference type="InterPro" id="IPR025874">
    <property type="entry name" value="DZR"/>
</dbReference>
<dbReference type="AlphaFoldDB" id="A0A8T5UQF8"/>
<sequence>MVNKRLDRSISQDEDISCPRCSVLNNPNSKFCRECGKPLVESSPTTNDVDISCPRCSVLNNPNSKFCTECGKPLVESSPIKEDKLNERIKGDEDPIGSLIQSWERLVGKRRVSMKSKCPECSAPIHQDSKFCRKCGATIPSTSLSEK</sequence>
<accession>A0A8T5UQF8</accession>
<name>A0A8T5UQF8_9EURY</name>
<proteinExistence type="predicted"/>
<reference evidence="4" key="1">
    <citation type="journal article" date="2022" name="Microbiol. Resour. Announc.">
        <title>Draft Genome Sequence of a Methanogenic Archaeon from West Spitsbergen Permafrost.</title>
        <authorList>
            <person name="Trubitsyn V."/>
            <person name="Rivkina E."/>
            <person name="Shcherbakova V."/>
        </authorList>
    </citation>
    <scope>NUCLEOTIDE SEQUENCE [LARGE SCALE GENOMIC DNA]</scope>
    <source>
        <strain evidence="4">VT</strain>
    </source>
</reference>
<evidence type="ECO:0000313" key="3">
    <source>
        <dbReference type="EMBL" id="MBZ2165904.1"/>
    </source>
</evidence>
<dbReference type="Pfam" id="PF12773">
    <property type="entry name" value="DZR"/>
    <property type="match status" value="1"/>
</dbReference>
<evidence type="ECO:0000259" key="1">
    <source>
        <dbReference type="Pfam" id="PF12773"/>
    </source>
</evidence>
<dbReference type="EMBL" id="JAIOUQ010000008">
    <property type="protein sequence ID" value="MBZ2165904.1"/>
    <property type="molecule type" value="Genomic_DNA"/>
</dbReference>